<evidence type="ECO:0000313" key="1">
    <source>
        <dbReference type="EMBL" id="MPC73372.1"/>
    </source>
</evidence>
<dbReference type="AlphaFoldDB" id="A0A5B7HQ10"/>
<evidence type="ECO:0000313" key="2">
    <source>
        <dbReference type="Proteomes" id="UP000324222"/>
    </source>
</evidence>
<accession>A0A5B7HQ10</accession>
<gene>
    <name evidence="1" type="ORF">E2C01_067699</name>
</gene>
<protein>
    <submittedName>
        <fullName evidence="1">Uncharacterized protein</fullName>
    </submittedName>
</protein>
<dbReference type="EMBL" id="VSRR010036666">
    <property type="protein sequence ID" value="MPC73372.1"/>
    <property type="molecule type" value="Genomic_DNA"/>
</dbReference>
<dbReference type="Proteomes" id="UP000324222">
    <property type="component" value="Unassembled WGS sequence"/>
</dbReference>
<sequence>MHLHGDLTPPPSPRENPTSGRLATSLVLTYHIVIHVHEIPSFDLKFHVTSVRMRAGNHQPNRPTTPQIFSVLGMVFTCASSHFFLPFFVPASLVLPFLLLPELPWPLGVVLDTRGGCRFQVYVKDAEKRSAKEKKWAKSSGGFSKKRSRQQELASEAPWASRICGRWSECASAPKVGAGFSGIPVSPAAQALRWWLLVVVECVTPRVGRDSEVYVSVSEEESRLLKVNAHEVRAIATSVLFREVKSLDLVFKAGTWKSMTTFAFFYLRDVTHRYLDSFPLGQ</sequence>
<proteinExistence type="predicted"/>
<keyword evidence="2" id="KW-1185">Reference proteome</keyword>
<organism evidence="1 2">
    <name type="scientific">Portunus trituberculatus</name>
    <name type="common">Swimming crab</name>
    <name type="synonym">Neptunus trituberculatus</name>
    <dbReference type="NCBI Taxonomy" id="210409"/>
    <lineage>
        <taxon>Eukaryota</taxon>
        <taxon>Metazoa</taxon>
        <taxon>Ecdysozoa</taxon>
        <taxon>Arthropoda</taxon>
        <taxon>Crustacea</taxon>
        <taxon>Multicrustacea</taxon>
        <taxon>Malacostraca</taxon>
        <taxon>Eumalacostraca</taxon>
        <taxon>Eucarida</taxon>
        <taxon>Decapoda</taxon>
        <taxon>Pleocyemata</taxon>
        <taxon>Brachyura</taxon>
        <taxon>Eubrachyura</taxon>
        <taxon>Portunoidea</taxon>
        <taxon>Portunidae</taxon>
        <taxon>Portuninae</taxon>
        <taxon>Portunus</taxon>
    </lineage>
</organism>
<comment type="caution">
    <text evidence="1">The sequence shown here is derived from an EMBL/GenBank/DDBJ whole genome shotgun (WGS) entry which is preliminary data.</text>
</comment>
<name>A0A5B7HQ10_PORTR</name>
<reference evidence="1 2" key="1">
    <citation type="submission" date="2019-05" db="EMBL/GenBank/DDBJ databases">
        <title>Another draft genome of Portunus trituberculatus and its Hox gene families provides insights of decapod evolution.</title>
        <authorList>
            <person name="Jeong J.-H."/>
            <person name="Song I."/>
            <person name="Kim S."/>
            <person name="Choi T."/>
            <person name="Kim D."/>
            <person name="Ryu S."/>
            <person name="Kim W."/>
        </authorList>
    </citation>
    <scope>NUCLEOTIDE SEQUENCE [LARGE SCALE GENOMIC DNA]</scope>
    <source>
        <tissue evidence="1">Muscle</tissue>
    </source>
</reference>